<feature type="compositionally biased region" description="Gly residues" evidence="1">
    <location>
        <begin position="553"/>
        <end position="564"/>
    </location>
</feature>
<feature type="compositionally biased region" description="Gly residues" evidence="1">
    <location>
        <begin position="499"/>
        <end position="519"/>
    </location>
</feature>
<feature type="compositionally biased region" description="Low complexity" evidence="1">
    <location>
        <begin position="192"/>
        <end position="201"/>
    </location>
</feature>
<feature type="compositionally biased region" description="Gly residues" evidence="1">
    <location>
        <begin position="597"/>
        <end position="609"/>
    </location>
</feature>
<keyword evidence="3" id="KW-1185">Reference proteome</keyword>
<feature type="compositionally biased region" description="Gly residues" evidence="1">
    <location>
        <begin position="163"/>
        <end position="176"/>
    </location>
</feature>
<feature type="compositionally biased region" description="Pro residues" evidence="1">
    <location>
        <begin position="202"/>
        <end position="212"/>
    </location>
</feature>
<feature type="compositionally biased region" description="Pro residues" evidence="1">
    <location>
        <begin position="282"/>
        <end position="292"/>
    </location>
</feature>
<feature type="compositionally biased region" description="Low complexity" evidence="1">
    <location>
        <begin position="471"/>
        <end position="496"/>
    </location>
</feature>
<protein>
    <submittedName>
        <fullName evidence="2">Uncharacterized protein</fullName>
    </submittedName>
</protein>
<dbReference type="OrthoDB" id="552911at2759"/>
<organism evidence="2 3">
    <name type="scientific">Edaphochlamys debaryana</name>
    <dbReference type="NCBI Taxonomy" id="47281"/>
    <lineage>
        <taxon>Eukaryota</taxon>
        <taxon>Viridiplantae</taxon>
        <taxon>Chlorophyta</taxon>
        <taxon>core chlorophytes</taxon>
        <taxon>Chlorophyceae</taxon>
        <taxon>CS clade</taxon>
        <taxon>Chlamydomonadales</taxon>
        <taxon>Chlamydomonadales incertae sedis</taxon>
        <taxon>Edaphochlamys</taxon>
    </lineage>
</organism>
<evidence type="ECO:0000313" key="2">
    <source>
        <dbReference type="EMBL" id="KAG2492481.1"/>
    </source>
</evidence>
<reference evidence="2" key="1">
    <citation type="journal article" date="2020" name="bioRxiv">
        <title>Comparative genomics of Chlamydomonas.</title>
        <authorList>
            <person name="Craig R.J."/>
            <person name="Hasan A.R."/>
            <person name="Ness R.W."/>
            <person name="Keightley P.D."/>
        </authorList>
    </citation>
    <scope>NUCLEOTIDE SEQUENCE</scope>
    <source>
        <strain evidence="2">CCAP 11/70</strain>
    </source>
</reference>
<name>A0A835XYE5_9CHLO</name>
<feature type="compositionally biased region" description="Low complexity" evidence="1">
    <location>
        <begin position="293"/>
        <end position="302"/>
    </location>
</feature>
<feature type="region of interest" description="Disordered" evidence="1">
    <location>
        <begin position="466"/>
        <end position="564"/>
    </location>
</feature>
<dbReference type="Proteomes" id="UP000612055">
    <property type="component" value="Unassembled WGS sequence"/>
</dbReference>
<feature type="region of interest" description="Disordered" evidence="1">
    <location>
        <begin position="156"/>
        <end position="373"/>
    </location>
</feature>
<dbReference type="EMBL" id="JAEHOE010000044">
    <property type="protein sequence ID" value="KAG2492481.1"/>
    <property type="molecule type" value="Genomic_DNA"/>
</dbReference>
<evidence type="ECO:0000313" key="3">
    <source>
        <dbReference type="Proteomes" id="UP000612055"/>
    </source>
</evidence>
<sequence length="717" mass="67932">MAGRLEALKTALKKVGEKVGFGGNSGDGYDEELERHNRRTKTALGDAPLGQNKERVFDTIAGRVGEVEVERIKAKAQGDAAYQAFLEDQQRGPTEEQQAAARAAAAAARMRSKSRRSSMTAFTVDLSALACLEAGAAGGAMGRSFTAGPGAGPAANGMWPGLGQAGAGGGGPGGREGASADEGADGGPHGVPRSPGASSNGGPPPGPRPPGLSPLATAGYSRARTSVDLSAGGSRPGTPSTASPSPFGPPTRRAPSGPFGTSDASPASTPGSTGAPARLPSLRPPSQPPSPGPGSATASSRALLLGVGSGPATPSGLSRAFPGPGLGPGGEELATSPPFGATDRAFTPLALRGRPGNGNGHGHGSGAAGSPIAEAGPGSVVGLSHAPSGGLAARRASVGPIPPSYGAPVAGGSSRRGSLLLMGSGGAEAEEGIAVDIVADRGRWLDAGDASYCNTDCADDLADVLSGSQGGSRVPSSSVARASAAPGSRGPSGSAPYVGTGGTASGPGGAGSGGAGPSGGSTTRTLQLMQQPGAGGGGSSRMSSEECLPSIHGGAGTGAGGGVRRAGSGAIAAAAALAASGRGADSLLPRLPTPGLGSAGAGPGTGAGVGSSSIRAAMRAHARGSCTGLGAVESDALSCGGEEEGGGAGGLRGPPVGRRGSSLLAQAAGRRASALCLPSTPMLALTAGGGVAAPGPGSGPAAAVAYTRGSVPGSLGC</sequence>
<evidence type="ECO:0000256" key="1">
    <source>
        <dbReference type="SAM" id="MobiDB-lite"/>
    </source>
</evidence>
<feature type="compositionally biased region" description="Polar residues" evidence="1">
    <location>
        <begin position="262"/>
        <end position="272"/>
    </location>
</feature>
<dbReference type="AlphaFoldDB" id="A0A835XYE5"/>
<proteinExistence type="predicted"/>
<accession>A0A835XYE5</accession>
<gene>
    <name evidence="2" type="ORF">HYH03_009146</name>
</gene>
<feature type="region of interest" description="Disordered" evidence="1">
    <location>
        <begin position="589"/>
        <end position="611"/>
    </location>
</feature>
<comment type="caution">
    <text evidence="2">The sequence shown here is derived from an EMBL/GenBank/DDBJ whole genome shotgun (WGS) entry which is preliminary data.</text>
</comment>
<feature type="compositionally biased region" description="Gly residues" evidence="1">
    <location>
        <begin position="355"/>
        <end position="367"/>
    </location>
</feature>